<evidence type="ECO:0000259" key="7">
    <source>
        <dbReference type="Pfam" id="PF24961"/>
    </source>
</evidence>
<keyword evidence="2 5" id="KW-0812">Transmembrane</keyword>
<dbReference type="PANTHER" id="PTHR33507">
    <property type="entry name" value="INNER MEMBRANE PROTEIN YBBJ"/>
    <property type="match status" value="1"/>
</dbReference>
<dbReference type="Gene3D" id="2.40.50.140">
    <property type="entry name" value="Nucleic acid-binding proteins"/>
    <property type="match status" value="1"/>
</dbReference>
<dbReference type="PANTHER" id="PTHR33507:SF4">
    <property type="entry name" value="NODULATION COMPETITIVENESS PROTEIN NFED"/>
    <property type="match status" value="1"/>
</dbReference>
<feature type="transmembrane region" description="Helical" evidence="5">
    <location>
        <begin position="23"/>
        <end position="45"/>
    </location>
</feature>
<accession>A0A6G9D2I0</accession>
<dbReference type="AlphaFoldDB" id="A0A6G9D2I0"/>
<dbReference type="InterPro" id="IPR052165">
    <property type="entry name" value="Membrane_assoc_protease"/>
</dbReference>
<dbReference type="Pfam" id="PF24961">
    <property type="entry name" value="NfeD_membrane"/>
    <property type="match status" value="1"/>
</dbReference>
<organism evidence="8 9">
    <name type="scientific">Rhodococcus erythropolis</name>
    <name type="common">Arthrobacter picolinophilus</name>
    <dbReference type="NCBI Taxonomy" id="1833"/>
    <lineage>
        <taxon>Bacteria</taxon>
        <taxon>Bacillati</taxon>
        <taxon>Actinomycetota</taxon>
        <taxon>Actinomycetes</taxon>
        <taxon>Mycobacteriales</taxon>
        <taxon>Nocardiaceae</taxon>
        <taxon>Rhodococcus</taxon>
        <taxon>Rhodococcus erythropolis group</taxon>
    </lineage>
</organism>
<keyword evidence="3 5" id="KW-1133">Transmembrane helix</keyword>
<dbReference type="InterPro" id="IPR002810">
    <property type="entry name" value="NfeD-like_C"/>
</dbReference>
<evidence type="ECO:0000256" key="1">
    <source>
        <dbReference type="ARBA" id="ARBA00004141"/>
    </source>
</evidence>
<dbReference type="EMBL" id="CP050124">
    <property type="protein sequence ID" value="QIP43399.1"/>
    <property type="molecule type" value="Genomic_DNA"/>
</dbReference>
<feature type="transmembrane region" description="Helical" evidence="5">
    <location>
        <begin position="52"/>
        <end position="71"/>
    </location>
</feature>
<protein>
    <submittedName>
        <fullName evidence="8">Nodulation efficiency protein D</fullName>
    </submittedName>
</protein>
<comment type="subcellular location">
    <subcellularLocation>
        <location evidence="1">Membrane</location>
        <topology evidence="1">Multi-pass membrane protein</topology>
    </subcellularLocation>
</comment>
<gene>
    <name evidence="8" type="ORF">G9444_6156</name>
</gene>
<proteinExistence type="predicted"/>
<dbReference type="InterPro" id="IPR012340">
    <property type="entry name" value="NA-bd_OB-fold"/>
</dbReference>
<dbReference type="Pfam" id="PF01957">
    <property type="entry name" value="NfeD"/>
    <property type="match status" value="1"/>
</dbReference>
<sequence>MITVEVEGAIAQWLRDVTASSRAWRRVMTTIGVVALLLGVLLIVVEAHAPTAGVLGALGALMIGAGVWMLFTSDGIGQLIAIPVTAGVAVVGLGVVAVASRKALTARRAPVRTGTESLVGSDATVRSWTGAQGQVELDGGLWRARMEFGYDDSVPAVGESVVVEQVRGLTLKVRRREPWELPL</sequence>
<dbReference type="GO" id="GO:0016020">
    <property type="term" value="C:membrane"/>
    <property type="evidence" value="ECO:0007669"/>
    <property type="project" value="UniProtKB-SubCell"/>
</dbReference>
<feature type="domain" description="NfeD integral membrane" evidence="7">
    <location>
        <begin position="29"/>
        <end position="96"/>
    </location>
</feature>
<evidence type="ECO:0000313" key="9">
    <source>
        <dbReference type="Proteomes" id="UP000502345"/>
    </source>
</evidence>
<name>A0A6G9D2I0_RHOER</name>
<evidence type="ECO:0000259" key="6">
    <source>
        <dbReference type="Pfam" id="PF01957"/>
    </source>
</evidence>
<feature type="domain" description="NfeD-like C-terminal" evidence="6">
    <location>
        <begin position="116"/>
        <end position="175"/>
    </location>
</feature>
<dbReference type="SUPFAM" id="SSF141322">
    <property type="entry name" value="NfeD domain-like"/>
    <property type="match status" value="1"/>
</dbReference>
<evidence type="ECO:0000256" key="4">
    <source>
        <dbReference type="ARBA" id="ARBA00023136"/>
    </source>
</evidence>
<dbReference type="Proteomes" id="UP000502345">
    <property type="component" value="Chromosome"/>
</dbReference>
<keyword evidence="4 5" id="KW-0472">Membrane</keyword>
<evidence type="ECO:0000256" key="5">
    <source>
        <dbReference type="SAM" id="Phobius"/>
    </source>
</evidence>
<reference evidence="8 9" key="1">
    <citation type="submission" date="2020-03" db="EMBL/GenBank/DDBJ databases">
        <title>Screen low temperature-resistant strains for efficient degradation of petroleum hydrocarbons under the low temperature.</title>
        <authorList>
            <person name="Wang Y."/>
            <person name="Chen J."/>
        </authorList>
    </citation>
    <scope>NUCLEOTIDE SEQUENCE [LARGE SCALE GENOMIC DNA]</scope>
    <source>
        <strain evidence="8 9">KB1</strain>
    </source>
</reference>
<evidence type="ECO:0000256" key="3">
    <source>
        <dbReference type="ARBA" id="ARBA00022989"/>
    </source>
</evidence>
<dbReference type="InterPro" id="IPR056739">
    <property type="entry name" value="NfeD_membrane"/>
</dbReference>
<evidence type="ECO:0000313" key="8">
    <source>
        <dbReference type="EMBL" id="QIP43399.1"/>
    </source>
</evidence>
<feature type="transmembrane region" description="Helical" evidence="5">
    <location>
        <begin position="77"/>
        <end position="99"/>
    </location>
</feature>
<evidence type="ECO:0000256" key="2">
    <source>
        <dbReference type="ARBA" id="ARBA00022692"/>
    </source>
</evidence>